<reference evidence="3 4" key="1">
    <citation type="submission" date="2019-04" db="EMBL/GenBank/DDBJ databases">
        <authorList>
            <person name="Feng G."/>
            <person name="Zhang J."/>
            <person name="Zhu H."/>
        </authorList>
    </citation>
    <scope>NUCLEOTIDE SEQUENCE [LARGE SCALE GENOMIC DNA]</scope>
    <source>
        <strain evidence="3 4">JCM 19491</strain>
    </source>
</reference>
<protein>
    <submittedName>
        <fullName evidence="3">Alkaline phosphatase family protein</fullName>
    </submittedName>
</protein>
<evidence type="ECO:0000313" key="3">
    <source>
        <dbReference type="EMBL" id="TGD78753.1"/>
    </source>
</evidence>
<evidence type="ECO:0000256" key="1">
    <source>
        <dbReference type="SAM" id="SignalP"/>
    </source>
</evidence>
<organism evidence="3 4">
    <name type="scientific">Hymenobacter wooponensis</name>
    <dbReference type="NCBI Taxonomy" id="1525360"/>
    <lineage>
        <taxon>Bacteria</taxon>
        <taxon>Pseudomonadati</taxon>
        <taxon>Bacteroidota</taxon>
        <taxon>Cytophagia</taxon>
        <taxon>Cytophagales</taxon>
        <taxon>Hymenobacteraceae</taxon>
        <taxon>Hymenobacter</taxon>
    </lineage>
</organism>
<dbReference type="Pfam" id="PF09423">
    <property type="entry name" value="PhoD"/>
    <property type="match status" value="1"/>
</dbReference>
<proteinExistence type="predicted"/>
<sequence length="338" mass="38620">MKKPLSFLLGACLLVTGTTATAQKPKEELRIAFGSCNRHDLPQPLWDDIARDQPNVWIWLGDNIYGDSDDPKVLRAKYDAEFNQEGYRHLREQGTAIIGTWDDHDYGRNDGDKTYPFKAQNQQLALDFLQEPADSPRRKQEGIYAAYSYHVGRKKVKVILLDDRYFQDTLYRDAQQVYHPNPTGDLLGEAQWQWLQQQLQNSDADAHIIASGIQFLPQEHRFEKWANFPAARQRLLQLLATSQAKGVLLISGDRHIGEISKMAVPGVAYPVYEVTSSGLTHPATHNTDEPNQYRVGPLVNEKHYALFQFRRQRRKLVVTASLRGDEGNVFHTEQIVLP</sequence>
<dbReference type="InterPro" id="IPR029052">
    <property type="entry name" value="Metallo-depent_PP-like"/>
</dbReference>
<gene>
    <name evidence="3" type="ORF">EU557_17365</name>
</gene>
<dbReference type="SUPFAM" id="SSF56300">
    <property type="entry name" value="Metallo-dependent phosphatases"/>
    <property type="match status" value="1"/>
</dbReference>
<feature type="signal peptide" evidence="1">
    <location>
        <begin position="1"/>
        <end position="22"/>
    </location>
</feature>
<dbReference type="CDD" id="cd07389">
    <property type="entry name" value="MPP_PhoD"/>
    <property type="match status" value="1"/>
</dbReference>
<accession>A0A4Z0MG84</accession>
<dbReference type="Proteomes" id="UP000298284">
    <property type="component" value="Unassembled WGS sequence"/>
</dbReference>
<dbReference type="Gene3D" id="3.60.21.70">
    <property type="entry name" value="PhoD-like phosphatase"/>
    <property type="match status" value="1"/>
</dbReference>
<dbReference type="AlphaFoldDB" id="A0A4Z0MG84"/>
<name>A0A4Z0MG84_9BACT</name>
<feature type="chain" id="PRO_5021415912" evidence="1">
    <location>
        <begin position="23"/>
        <end position="338"/>
    </location>
</feature>
<keyword evidence="4" id="KW-1185">Reference proteome</keyword>
<dbReference type="OrthoDB" id="9763616at2"/>
<dbReference type="PANTHER" id="PTHR33987">
    <property type="entry name" value="CALCINEURIN-LIKE METALLO-PHOSPHOESTERASE SUPERFAMILY PROTEIN"/>
    <property type="match status" value="1"/>
</dbReference>
<dbReference type="PANTHER" id="PTHR33987:SF1">
    <property type="entry name" value="CALCINEURIN-LIKE METALLO-PHOSPHOESTERASE SUPERFAMILY PROTEIN"/>
    <property type="match status" value="1"/>
</dbReference>
<keyword evidence="1" id="KW-0732">Signal</keyword>
<dbReference type="InterPro" id="IPR018946">
    <property type="entry name" value="PhoD-like_MPP"/>
</dbReference>
<dbReference type="InterPro" id="IPR038607">
    <property type="entry name" value="PhoD-like_sf"/>
</dbReference>
<dbReference type="RefSeq" id="WP_135531748.1">
    <property type="nucleotide sequence ID" value="NZ_SRKZ01000005.1"/>
</dbReference>
<feature type="domain" description="PhoD-like phosphatase metallophosphatase" evidence="2">
    <location>
        <begin position="35"/>
        <end position="289"/>
    </location>
</feature>
<dbReference type="EMBL" id="SRKZ01000005">
    <property type="protein sequence ID" value="TGD78753.1"/>
    <property type="molecule type" value="Genomic_DNA"/>
</dbReference>
<evidence type="ECO:0000313" key="4">
    <source>
        <dbReference type="Proteomes" id="UP000298284"/>
    </source>
</evidence>
<comment type="caution">
    <text evidence="3">The sequence shown here is derived from an EMBL/GenBank/DDBJ whole genome shotgun (WGS) entry which is preliminary data.</text>
</comment>
<evidence type="ECO:0000259" key="2">
    <source>
        <dbReference type="Pfam" id="PF09423"/>
    </source>
</evidence>